<evidence type="ECO:0000259" key="13">
    <source>
        <dbReference type="PROSITE" id="PS51553"/>
    </source>
</evidence>
<dbReference type="Proteomes" id="UP000835052">
    <property type="component" value="Unassembled WGS sequence"/>
</dbReference>
<keyword evidence="9" id="KW-0315">Glutamine amidotransferase</keyword>
<dbReference type="Gene3D" id="3.40.50.880">
    <property type="match status" value="1"/>
</dbReference>
<dbReference type="PANTHER" id="PTHR11922:SF2">
    <property type="entry name" value="GMP SYNTHASE [GLUTAMINE-HYDROLYZING]"/>
    <property type="match status" value="1"/>
</dbReference>
<evidence type="ECO:0000256" key="5">
    <source>
        <dbReference type="ARBA" id="ARBA00022741"/>
    </source>
</evidence>
<dbReference type="AlphaFoldDB" id="A0A8S1HIP2"/>
<dbReference type="Gene3D" id="3.30.300.10">
    <property type="match status" value="2"/>
</dbReference>
<dbReference type="Gene3D" id="3.40.50.620">
    <property type="entry name" value="HUPs"/>
    <property type="match status" value="1"/>
</dbReference>
<dbReference type="InterPro" id="IPR004739">
    <property type="entry name" value="GMP_synth_GATase"/>
</dbReference>
<dbReference type="Pfam" id="PF00117">
    <property type="entry name" value="GATase"/>
    <property type="match status" value="1"/>
</dbReference>
<feature type="region of interest" description="Disordered" evidence="12">
    <location>
        <begin position="28"/>
        <end position="102"/>
    </location>
</feature>
<comment type="subunit">
    <text evidence="2">Homodimer.</text>
</comment>
<dbReference type="CDD" id="cd01997">
    <property type="entry name" value="GMP_synthase_C"/>
    <property type="match status" value="1"/>
</dbReference>
<dbReference type="GO" id="GO:0005524">
    <property type="term" value="F:ATP binding"/>
    <property type="evidence" value="ECO:0007669"/>
    <property type="project" value="UniProtKB-UniRule"/>
</dbReference>
<proteinExistence type="predicted"/>
<sequence>MVYVDFNLEKERNLITVRIFLIDKAGNEEQSGSDSYSSPAKRPLLSSSSGSDEVSRGPSKETNSANMDTGGPISDVLDDSEESAGSAMSGNRRNSGVVPLRENRVLPTETDEERVAILDFGAQYGKVIDRRVRELKVRSEMFPLNTTAKQLLSLGGFKAIIISGGPNSVYAENAPQVDPEIFTCGLPVLGICYGFQLMNKLHGGSVTREHIREDGQCRIQLDTSSPLFADLNQEELVLLTHGDSVSVTTVAPGFKVITNSGIHVAGISHEEKRLYGVQFHPEVDLTTNGVNMIKNFLFRIANCTGDFTMLSREKTCIEEILKTVGKKKVLVMVSGGVDSTVCAALLHKALGAERVTAIHIDNGFMRFEESDAVEKSLNNINLPVHRYGCAIKFYTSSETDDSPRLDSVIDPETKRRLIGNEFIRVKDDIMKELKLNQDEYFLAQGTLRPDLIESASSLASGHADTIKTHHNDTELVRQLRRQGRVIEPLKDFHKDEVRELGRELGLPDEIVNRHPFPGPGLAIRILCAEKAFKCEDFETTERGLNVVVNFGLPSKDQFEVDCREKAMSALSIHEKVVLTHQTFGIKATLLPIKSVGVQGDSRSYSYVAALSTSHRPIPWTILFQYAAIIPKLFHNINRVAYVFGDPVRYPVQNVTHTTLARYTIAKLQNVDKVATDVLFGRVKSTDGKILPDVGLKIQQMPVILIPVDFDRDEELINSYRHSVVLRPFITSDFMTGTAAVPNLHLPEETVLEMAKQVACISSISRVLLDMTSKPPGTTEWE</sequence>
<dbReference type="InterPro" id="IPR029062">
    <property type="entry name" value="Class_I_gatase-like"/>
</dbReference>
<dbReference type="EMBL" id="CAJGYM010000057">
    <property type="protein sequence ID" value="CAD6195614.1"/>
    <property type="molecule type" value="Genomic_DNA"/>
</dbReference>
<evidence type="ECO:0000256" key="3">
    <source>
        <dbReference type="ARBA" id="ARBA00012746"/>
    </source>
</evidence>
<protein>
    <recommendedName>
        <fullName evidence="3">GMP synthase (glutamine-hydrolyzing)</fullName>
        <ecNumber evidence="3">6.3.5.2</ecNumber>
    </recommendedName>
    <alternativeName>
        <fullName evidence="10">Glutamine amidotransferase</fullName>
    </alternativeName>
</protein>
<feature type="compositionally biased region" description="Polar residues" evidence="12">
    <location>
        <begin position="28"/>
        <end position="38"/>
    </location>
</feature>
<dbReference type="InterPro" id="IPR022310">
    <property type="entry name" value="NAD/GMP_synthase"/>
</dbReference>
<evidence type="ECO:0000256" key="12">
    <source>
        <dbReference type="SAM" id="MobiDB-lite"/>
    </source>
</evidence>
<dbReference type="PROSITE" id="PS51553">
    <property type="entry name" value="GMPS_ATP_PPASE"/>
    <property type="match status" value="1"/>
</dbReference>
<comment type="pathway">
    <text evidence="1">Purine metabolism; GMP biosynthesis; GMP from XMP (L-Gln route): step 1/1.</text>
</comment>
<feature type="compositionally biased region" description="Low complexity" evidence="12">
    <location>
        <begin position="42"/>
        <end position="52"/>
    </location>
</feature>
<keyword evidence="4" id="KW-0436">Ligase</keyword>
<keyword evidence="7 11" id="KW-0658">Purine biosynthesis</keyword>
<dbReference type="EC" id="6.3.5.2" evidence="3"/>
<feature type="domain" description="GMPS ATP-PPase" evidence="13">
    <location>
        <begin position="307"/>
        <end position="513"/>
    </location>
</feature>
<keyword evidence="8 11" id="KW-0067">ATP-binding</keyword>
<evidence type="ECO:0000313" key="15">
    <source>
        <dbReference type="Proteomes" id="UP000835052"/>
    </source>
</evidence>
<dbReference type="SUPFAM" id="SSF52402">
    <property type="entry name" value="Adenine nucleotide alpha hydrolases-like"/>
    <property type="match status" value="1"/>
</dbReference>
<name>A0A8S1HIP2_9PELO</name>
<dbReference type="SUPFAM" id="SSF54810">
    <property type="entry name" value="GMP synthetase C-terminal dimerisation domain"/>
    <property type="match status" value="2"/>
</dbReference>
<accession>A0A8S1HIP2</accession>
<dbReference type="InterPro" id="IPR001674">
    <property type="entry name" value="GMP_synth_C"/>
</dbReference>
<gene>
    <name evidence="14" type="ORF">CAUJ_LOCUS11533</name>
</gene>
<dbReference type="Pfam" id="PF00958">
    <property type="entry name" value="GMP_synt_C"/>
    <property type="match status" value="1"/>
</dbReference>
<keyword evidence="5 11" id="KW-0547">Nucleotide-binding</keyword>
<reference evidence="14" key="1">
    <citation type="submission" date="2020-10" db="EMBL/GenBank/DDBJ databases">
        <authorList>
            <person name="Kikuchi T."/>
        </authorList>
    </citation>
    <scope>NUCLEOTIDE SEQUENCE</scope>
    <source>
        <strain evidence="14">NKZ352</strain>
    </source>
</reference>
<dbReference type="SUPFAM" id="SSF52317">
    <property type="entry name" value="Class I glutamine amidotransferase-like"/>
    <property type="match status" value="1"/>
</dbReference>
<evidence type="ECO:0000256" key="11">
    <source>
        <dbReference type="PROSITE-ProRule" id="PRU00886"/>
    </source>
</evidence>
<dbReference type="GO" id="GO:0003921">
    <property type="term" value="F:GMP synthase activity"/>
    <property type="evidence" value="ECO:0007669"/>
    <property type="project" value="InterPro"/>
</dbReference>
<evidence type="ECO:0000256" key="6">
    <source>
        <dbReference type="ARBA" id="ARBA00022749"/>
    </source>
</evidence>
<evidence type="ECO:0000256" key="8">
    <source>
        <dbReference type="ARBA" id="ARBA00022840"/>
    </source>
</evidence>
<dbReference type="CDD" id="cd01742">
    <property type="entry name" value="GATase1_GMP_Synthase"/>
    <property type="match status" value="1"/>
</dbReference>
<dbReference type="OrthoDB" id="1724632at2759"/>
<evidence type="ECO:0000256" key="4">
    <source>
        <dbReference type="ARBA" id="ARBA00022598"/>
    </source>
</evidence>
<dbReference type="NCBIfam" id="NF000848">
    <property type="entry name" value="PRK00074.1"/>
    <property type="match status" value="1"/>
</dbReference>
<evidence type="ECO:0000256" key="7">
    <source>
        <dbReference type="ARBA" id="ARBA00022755"/>
    </source>
</evidence>
<dbReference type="FunFam" id="3.40.50.620:FF:000044">
    <property type="entry name" value="GMP synthase [glutamine-hydrolyzing]"/>
    <property type="match status" value="1"/>
</dbReference>
<dbReference type="GO" id="GO:0005829">
    <property type="term" value="C:cytosol"/>
    <property type="evidence" value="ECO:0007669"/>
    <property type="project" value="TreeGrafter"/>
</dbReference>
<evidence type="ECO:0000256" key="1">
    <source>
        <dbReference type="ARBA" id="ARBA00005153"/>
    </source>
</evidence>
<dbReference type="InterPro" id="IPR025777">
    <property type="entry name" value="GMPS_ATP_PPase_dom"/>
</dbReference>
<evidence type="ECO:0000256" key="10">
    <source>
        <dbReference type="ARBA" id="ARBA00031356"/>
    </source>
</evidence>
<evidence type="ECO:0000256" key="2">
    <source>
        <dbReference type="ARBA" id="ARBA00011738"/>
    </source>
</evidence>
<dbReference type="InterPro" id="IPR014729">
    <property type="entry name" value="Rossmann-like_a/b/a_fold"/>
</dbReference>
<dbReference type="PRINTS" id="PR00096">
    <property type="entry name" value="GATASE"/>
</dbReference>
<evidence type="ECO:0000313" key="14">
    <source>
        <dbReference type="EMBL" id="CAD6195614.1"/>
    </source>
</evidence>
<feature type="binding site" evidence="11">
    <location>
        <begin position="334"/>
        <end position="340"/>
    </location>
    <ligand>
        <name>ATP</name>
        <dbReference type="ChEBI" id="CHEBI:30616"/>
    </ligand>
</feature>
<dbReference type="InterPro" id="IPR017926">
    <property type="entry name" value="GATASE"/>
</dbReference>
<dbReference type="FunFam" id="3.40.50.880:FF:000013">
    <property type="entry name" value="GMP synthase [glutamine-hydrolyzing]"/>
    <property type="match status" value="1"/>
</dbReference>
<comment type="caution">
    <text evidence="14">The sequence shown here is derived from an EMBL/GenBank/DDBJ whole genome shotgun (WGS) entry which is preliminary data.</text>
</comment>
<dbReference type="Pfam" id="PF02540">
    <property type="entry name" value="NAD_synthase"/>
    <property type="match status" value="1"/>
</dbReference>
<keyword evidence="6 11" id="KW-0332">GMP biosynthesis</keyword>
<dbReference type="PANTHER" id="PTHR11922">
    <property type="entry name" value="GMP SYNTHASE-RELATED"/>
    <property type="match status" value="1"/>
</dbReference>
<organism evidence="14 15">
    <name type="scientific">Caenorhabditis auriculariae</name>
    <dbReference type="NCBI Taxonomy" id="2777116"/>
    <lineage>
        <taxon>Eukaryota</taxon>
        <taxon>Metazoa</taxon>
        <taxon>Ecdysozoa</taxon>
        <taxon>Nematoda</taxon>
        <taxon>Chromadorea</taxon>
        <taxon>Rhabditida</taxon>
        <taxon>Rhabditina</taxon>
        <taxon>Rhabditomorpha</taxon>
        <taxon>Rhabditoidea</taxon>
        <taxon>Rhabditidae</taxon>
        <taxon>Peloderinae</taxon>
        <taxon>Caenorhabditis</taxon>
    </lineage>
</organism>
<dbReference type="NCBIfam" id="TIGR00888">
    <property type="entry name" value="guaA_Nterm"/>
    <property type="match status" value="1"/>
</dbReference>
<dbReference type="PRINTS" id="PR00097">
    <property type="entry name" value="ANTSNTHASEII"/>
</dbReference>
<dbReference type="FunFam" id="3.30.300.10:FF:000008">
    <property type="entry name" value="GMP synthase [glutamine-hydrolyzing]"/>
    <property type="match status" value="1"/>
</dbReference>
<evidence type="ECO:0000256" key="9">
    <source>
        <dbReference type="ARBA" id="ARBA00022962"/>
    </source>
</evidence>
<dbReference type="PROSITE" id="PS51273">
    <property type="entry name" value="GATASE_TYPE_1"/>
    <property type="match status" value="1"/>
</dbReference>
<keyword evidence="15" id="KW-1185">Reference proteome</keyword>